<dbReference type="PROSITE" id="PS51257">
    <property type="entry name" value="PROKAR_LIPOPROTEIN"/>
    <property type="match status" value="1"/>
</dbReference>
<evidence type="ECO:0000256" key="2">
    <source>
        <dbReference type="ARBA" id="ARBA00007639"/>
    </source>
</evidence>
<gene>
    <name evidence="5" type="primary">rbsB</name>
    <name evidence="5" type="ORF">QDQ28_02435</name>
</gene>
<evidence type="ECO:0000259" key="4">
    <source>
        <dbReference type="Pfam" id="PF13407"/>
    </source>
</evidence>
<keyword evidence="3" id="KW-0732">Signal</keyword>
<dbReference type="FunFam" id="3.40.50.2300:FF:000054">
    <property type="entry name" value="RbsB (Ribose ABC transporter)"/>
    <property type="match status" value="1"/>
</dbReference>
<dbReference type="SUPFAM" id="SSF53822">
    <property type="entry name" value="Periplasmic binding protein-like I"/>
    <property type="match status" value="1"/>
</dbReference>
<comment type="similarity">
    <text evidence="2">Belongs to the bacterial solute-binding protein 2 family.</text>
</comment>
<dbReference type="GO" id="GO:0030246">
    <property type="term" value="F:carbohydrate binding"/>
    <property type="evidence" value="ECO:0007669"/>
    <property type="project" value="UniProtKB-ARBA"/>
</dbReference>
<dbReference type="PANTHER" id="PTHR46847">
    <property type="entry name" value="D-ALLOSE-BINDING PERIPLASMIC PROTEIN-RELATED"/>
    <property type="match status" value="1"/>
</dbReference>
<dbReference type="RefSeq" id="WP_096516353.1">
    <property type="nucleotide sequence ID" value="NZ_AP017630.1"/>
</dbReference>
<evidence type="ECO:0000313" key="5">
    <source>
        <dbReference type="EMBL" id="MDH2335042.1"/>
    </source>
</evidence>
<dbReference type="Pfam" id="PF13407">
    <property type="entry name" value="Peripla_BP_4"/>
    <property type="match status" value="1"/>
</dbReference>
<dbReference type="AlphaFoldDB" id="A0AAP4ECR9"/>
<comment type="caution">
    <text evidence="5">The sequence shown here is derived from an EMBL/GenBank/DDBJ whole genome shotgun (WGS) entry which is preliminary data.</text>
</comment>
<accession>A0AAP4ECR9</accession>
<protein>
    <submittedName>
        <fullName evidence="5">Ribose ABC transporter substrate-binding protein RbsB</fullName>
    </submittedName>
</protein>
<sequence>MHINKKIFSVGLMLMMLMTSFIGCGRDNKPKIGMVLSTLNNPFFVNMKDGAEKEAEKLGYDLVVLDSQNDPAKERANVEDLVQLGVVALLINPTDSDAVVKTVEVANKSNIPVITLDRQANGGKITSHIASDNIKGGEMAAEYVLDKFKDEKGPINVVEIQGIPGASATRDRGEGFHNIMDKNNKFNFVSIQAADFDRQKGLQVMENIIQANPNIQVVFAHNDEMALGAVKAIKASGINALVIGFDGNDDAKDSIDANEMTATIAQQPDLIGALGVELANKIYNGESIKDKIAADLKVYTK</sequence>
<evidence type="ECO:0000256" key="3">
    <source>
        <dbReference type="ARBA" id="ARBA00022729"/>
    </source>
</evidence>
<dbReference type="EMBL" id="JARVUX010000001">
    <property type="protein sequence ID" value="MDH2335042.1"/>
    <property type="molecule type" value="Genomic_DNA"/>
</dbReference>
<dbReference type="PANTHER" id="PTHR46847:SF1">
    <property type="entry name" value="D-ALLOSE-BINDING PERIPLASMIC PROTEIN-RELATED"/>
    <property type="match status" value="1"/>
</dbReference>
<comment type="subcellular location">
    <subcellularLocation>
        <location evidence="1">Cell envelope</location>
    </subcellularLocation>
</comment>
<feature type="domain" description="Periplasmic binding protein" evidence="4">
    <location>
        <begin position="32"/>
        <end position="286"/>
    </location>
</feature>
<evidence type="ECO:0000256" key="1">
    <source>
        <dbReference type="ARBA" id="ARBA00004196"/>
    </source>
</evidence>
<dbReference type="CDD" id="cd06323">
    <property type="entry name" value="PBP1_ribose_binding"/>
    <property type="match status" value="1"/>
</dbReference>
<reference evidence="5" key="1">
    <citation type="submission" date="2023-04" db="EMBL/GenBank/DDBJ databases">
        <title>Epidemiological investigation of Clostridium perfringens isolated from cattle.</title>
        <authorList>
            <person name="Tian R."/>
        </authorList>
    </citation>
    <scope>NUCLEOTIDE SEQUENCE</scope>
    <source>
        <strain evidence="5">ZWCP172</strain>
    </source>
</reference>
<dbReference type="InterPro" id="IPR028082">
    <property type="entry name" value="Peripla_BP_I"/>
</dbReference>
<dbReference type="NCBIfam" id="NF007936">
    <property type="entry name" value="PRK10653.1"/>
    <property type="match status" value="1"/>
</dbReference>
<proteinExistence type="inferred from homology"/>
<dbReference type="Proteomes" id="UP001222958">
    <property type="component" value="Unassembled WGS sequence"/>
</dbReference>
<name>A0AAP4ECR9_CLOPF</name>
<dbReference type="GO" id="GO:0030313">
    <property type="term" value="C:cell envelope"/>
    <property type="evidence" value="ECO:0007669"/>
    <property type="project" value="UniProtKB-SubCell"/>
</dbReference>
<organism evidence="5 6">
    <name type="scientific">Clostridium perfringens</name>
    <dbReference type="NCBI Taxonomy" id="1502"/>
    <lineage>
        <taxon>Bacteria</taxon>
        <taxon>Bacillati</taxon>
        <taxon>Bacillota</taxon>
        <taxon>Clostridia</taxon>
        <taxon>Eubacteriales</taxon>
        <taxon>Clostridiaceae</taxon>
        <taxon>Clostridium</taxon>
    </lineage>
</organism>
<evidence type="ECO:0000313" key="6">
    <source>
        <dbReference type="Proteomes" id="UP001222958"/>
    </source>
</evidence>
<dbReference type="InterPro" id="IPR025997">
    <property type="entry name" value="SBP_2_dom"/>
</dbReference>
<dbReference type="Gene3D" id="3.40.50.2300">
    <property type="match status" value="2"/>
</dbReference>